<evidence type="ECO:0000313" key="3">
    <source>
        <dbReference type="Proteomes" id="UP001287286"/>
    </source>
</evidence>
<protein>
    <submittedName>
        <fullName evidence="2">Uncharacterized protein</fullName>
    </submittedName>
</protein>
<feature type="region of interest" description="Disordered" evidence="1">
    <location>
        <begin position="254"/>
        <end position="276"/>
    </location>
</feature>
<organism evidence="2 3">
    <name type="scientific">Purpureocillium lilacinum</name>
    <name type="common">Paecilomyces lilacinus</name>
    <dbReference type="NCBI Taxonomy" id="33203"/>
    <lineage>
        <taxon>Eukaryota</taxon>
        <taxon>Fungi</taxon>
        <taxon>Dikarya</taxon>
        <taxon>Ascomycota</taxon>
        <taxon>Pezizomycotina</taxon>
        <taxon>Sordariomycetes</taxon>
        <taxon>Hypocreomycetidae</taxon>
        <taxon>Hypocreales</taxon>
        <taxon>Ophiocordycipitaceae</taxon>
        <taxon>Purpureocillium</taxon>
    </lineage>
</organism>
<sequence length="276" mass="30184">MQTTKGRNRQPELAVQIIAKCGKPLRPVLASRVAATVHVSFATWLHGDGQFRRADHCGVAVAASSARAINIQTLTKVAMQGAKTDKGADMPLADVEPVPRCSRTEVGFLTSSDGISCCRVRRFLPSSLCLSSAATRHVTFSMLLHGGERPFSHEDVMRVPGPKSGWAYRKRACGRRARQLPSDHLVDYGTCSPVGCGCGNSTPWRQMVNFRDLIHNPLGLQFLEVLRMAAKPLALLVWFLKICQLCETLMQGPPADMKGKRDKSGPRGGKKRTSHL</sequence>
<proteinExistence type="predicted"/>
<dbReference type="Proteomes" id="UP001287286">
    <property type="component" value="Unassembled WGS sequence"/>
</dbReference>
<name>A0ABR0BGY3_PURLI</name>
<keyword evidence="3" id="KW-1185">Reference proteome</keyword>
<comment type="caution">
    <text evidence="2">The sequence shown here is derived from an EMBL/GenBank/DDBJ whole genome shotgun (WGS) entry which is preliminary data.</text>
</comment>
<evidence type="ECO:0000313" key="2">
    <source>
        <dbReference type="EMBL" id="KAK4077275.1"/>
    </source>
</evidence>
<accession>A0ABR0BGY3</accession>
<dbReference type="EMBL" id="JAWRVI010000101">
    <property type="protein sequence ID" value="KAK4077275.1"/>
    <property type="molecule type" value="Genomic_DNA"/>
</dbReference>
<reference evidence="2 3" key="1">
    <citation type="journal article" date="2024" name="Microbiol. Resour. Announc.">
        <title>Genome annotations for the ascomycete fungi Trichoderma harzianum, Trichoderma aggressivum, and Purpureocillium lilacinum.</title>
        <authorList>
            <person name="Beijen E.P.W."/>
            <person name="Ohm R.A."/>
        </authorList>
    </citation>
    <scope>NUCLEOTIDE SEQUENCE [LARGE SCALE GENOMIC DNA]</scope>
    <source>
        <strain evidence="2 3">CBS 150709</strain>
    </source>
</reference>
<gene>
    <name evidence="2" type="ORF">Purlil1_12399</name>
</gene>
<evidence type="ECO:0000256" key="1">
    <source>
        <dbReference type="SAM" id="MobiDB-lite"/>
    </source>
</evidence>